<protein>
    <submittedName>
        <fullName evidence="2">Uncharacterized protein</fullName>
    </submittedName>
</protein>
<feature type="region of interest" description="Disordered" evidence="1">
    <location>
        <begin position="156"/>
        <end position="183"/>
    </location>
</feature>
<feature type="compositionally biased region" description="Pro residues" evidence="1">
    <location>
        <begin position="160"/>
        <end position="172"/>
    </location>
</feature>
<dbReference type="AlphaFoldDB" id="A0A9D4ZRG8"/>
<proteinExistence type="predicted"/>
<keyword evidence="3" id="KW-1185">Reference proteome</keyword>
<name>A0A9D4ZRG8_ADICA</name>
<evidence type="ECO:0000313" key="2">
    <source>
        <dbReference type="EMBL" id="KAI5085028.1"/>
    </source>
</evidence>
<feature type="compositionally biased region" description="Basic and acidic residues" evidence="1">
    <location>
        <begin position="173"/>
        <end position="183"/>
    </location>
</feature>
<gene>
    <name evidence="2" type="ORF">GOP47_0001197</name>
</gene>
<feature type="non-terminal residue" evidence="2">
    <location>
        <position position="1"/>
    </location>
</feature>
<sequence length="183" mass="19963">DIHVYSLSLSLSLSLSTDVHSLSLSLSRLSLSLHIQSSIGRKKRLRTPCTLPDLGLRRRCLELGGAGSSSGALHSVQRFRERRMRAVATRVSNRELFNRKHAWRGEKMSMVRQREGPGGCRSSNERSSQRVTFSFQAGLRPPQTVSVRANAAASCEAPASAPPCPLPPPVPARPDHVDSGLSM</sequence>
<organism evidence="2 3">
    <name type="scientific">Adiantum capillus-veneris</name>
    <name type="common">Maidenhair fern</name>
    <dbReference type="NCBI Taxonomy" id="13818"/>
    <lineage>
        <taxon>Eukaryota</taxon>
        <taxon>Viridiplantae</taxon>
        <taxon>Streptophyta</taxon>
        <taxon>Embryophyta</taxon>
        <taxon>Tracheophyta</taxon>
        <taxon>Polypodiopsida</taxon>
        <taxon>Polypodiidae</taxon>
        <taxon>Polypodiales</taxon>
        <taxon>Pteridineae</taxon>
        <taxon>Pteridaceae</taxon>
        <taxon>Vittarioideae</taxon>
        <taxon>Adiantum</taxon>
    </lineage>
</organism>
<accession>A0A9D4ZRG8</accession>
<dbReference type="EMBL" id="JABFUD020000001">
    <property type="protein sequence ID" value="KAI5085028.1"/>
    <property type="molecule type" value="Genomic_DNA"/>
</dbReference>
<reference evidence="2" key="1">
    <citation type="submission" date="2021-01" db="EMBL/GenBank/DDBJ databases">
        <title>Adiantum capillus-veneris genome.</title>
        <authorList>
            <person name="Fang Y."/>
            <person name="Liao Q."/>
        </authorList>
    </citation>
    <scope>NUCLEOTIDE SEQUENCE</scope>
    <source>
        <strain evidence="2">H3</strain>
        <tissue evidence="2">Leaf</tissue>
    </source>
</reference>
<evidence type="ECO:0000313" key="3">
    <source>
        <dbReference type="Proteomes" id="UP000886520"/>
    </source>
</evidence>
<evidence type="ECO:0000256" key="1">
    <source>
        <dbReference type="SAM" id="MobiDB-lite"/>
    </source>
</evidence>
<comment type="caution">
    <text evidence="2">The sequence shown here is derived from an EMBL/GenBank/DDBJ whole genome shotgun (WGS) entry which is preliminary data.</text>
</comment>
<dbReference type="Proteomes" id="UP000886520">
    <property type="component" value="Chromosome 1"/>
</dbReference>